<evidence type="ECO:0000256" key="8">
    <source>
        <dbReference type="ARBA" id="ARBA00022989"/>
    </source>
</evidence>
<dbReference type="eggNOG" id="COG0810">
    <property type="taxonomic scope" value="Bacteria"/>
</dbReference>
<dbReference type="PATRIC" id="fig|1245469.3.peg.6677"/>
<gene>
    <name evidence="13" type="ORF">S58_65320</name>
</gene>
<evidence type="ECO:0000256" key="7">
    <source>
        <dbReference type="ARBA" id="ARBA00022927"/>
    </source>
</evidence>
<feature type="transmembrane region" description="Helical" evidence="11">
    <location>
        <begin position="27"/>
        <end position="50"/>
    </location>
</feature>
<keyword evidence="7" id="KW-0653">Protein transport</keyword>
<dbReference type="Gene3D" id="3.30.1150.10">
    <property type="match status" value="1"/>
</dbReference>
<dbReference type="Proteomes" id="UP000011841">
    <property type="component" value="Chromosome"/>
</dbReference>
<evidence type="ECO:0000256" key="4">
    <source>
        <dbReference type="ARBA" id="ARBA00022475"/>
    </source>
</evidence>
<evidence type="ECO:0000256" key="9">
    <source>
        <dbReference type="ARBA" id="ARBA00023136"/>
    </source>
</evidence>
<evidence type="ECO:0000256" key="3">
    <source>
        <dbReference type="ARBA" id="ARBA00022448"/>
    </source>
</evidence>
<feature type="domain" description="TonB C-terminal" evidence="12">
    <location>
        <begin position="157"/>
        <end position="248"/>
    </location>
</feature>
<dbReference type="InterPro" id="IPR037682">
    <property type="entry name" value="TonB_C"/>
</dbReference>
<dbReference type="GO" id="GO:0005886">
    <property type="term" value="C:plasma membrane"/>
    <property type="evidence" value="ECO:0007669"/>
    <property type="project" value="UniProtKB-SubCell"/>
</dbReference>
<name>M5A115_9BRAD</name>
<keyword evidence="6 11" id="KW-0812">Transmembrane</keyword>
<keyword evidence="4" id="KW-1003">Cell membrane</keyword>
<dbReference type="PROSITE" id="PS52015">
    <property type="entry name" value="TONB_CTD"/>
    <property type="match status" value="1"/>
</dbReference>
<dbReference type="AlphaFoldDB" id="M5A115"/>
<comment type="similarity">
    <text evidence="2">Belongs to the TonB family.</text>
</comment>
<evidence type="ECO:0000313" key="14">
    <source>
        <dbReference type="Proteomes" id="UP000011841"/>
    </source>
</evidence>
<dbReference type="NCBIfam" id="TIGR01352">
    <property type="entry name" value="tonB_Cterm"/>
    <property type="match status" value="1"/>
</dbReference>
<keyword evidence="9 11" id="KW-0472">Membrane</keyword>
<keyword evidence="14" id="KW-1185">Reference proteome</keyword>
<evidence type="ECO:0000313" key="13">
    <source>
        <dbReference type="EMBL" id="BAM92505.1"/>
    </source>
</evidence>
<dbReference type="Pfam" id="PF03544">
    <property type="entry name" value="TonB_C"/>
    <property type="match status" value="1"/>
</dbReference>
<evidence type="ECO:0000256" key="10">
    <source>
        <dbReference type="SAM" id="MobiDB-lite"/>
    </source>
</evidence>
<accession>M5A115</accession>
<evidence type="ECO:0000256" key="1">
    <source>
        <dbReference type="ARBA" id="ARBA00004383"/>
    </source>
</evidence>
<reference evidence="13 14" key="1">
    <citation type="journal article" date="2013" name="Appl. Environ. Microbiol.">
        <title>Genome analysis suggests that the soil oligotrophic bacterium Agromonas oligotrophica (Bradyrhizobium oligotrophicum) is a nitrogen-fixing symbiont of Aeschynomene indica.</title>
        <authorList>
            <person name="Okubo T."/>
            <person name="Fukushima S."/>
            <person name="Itakura M."/>
            <person name="Oshima K."/>
            <person name="Longtonglang A."/>
            <person name="Teaumroong N."/>
            <person name="Mitsui H."/>
            <person name="Hattori M."/>
            <person name="Hattori R."/>
            <person name="Hattori T."/>
            <person name="Minamisawa K."/>
        </authorList>
    </citation>
    <scope>NUCLEOTIDE SEQUENCE [LARGE SCALE GENOMIC DNA]</scope>
    <source>
        <strain evidence="13 14">S58</strain>
    </source>
</reference>
<comment type="subcellular location">
    <subcellularLocation>
        <location evidence="1">Cell inner membrane</location>
        <topology evidence="1">Single-pass membrane protein</topology>
        <orientation evidence="1">Periplasmic side</orientation>
    </subcellularLocation>
</comment>
<dbReference type="InterPro" id="IPR051045">
    <property type="entry name" value="TonB-dependent_transducer"/>
</dbReference>
<dbReference type="SUPFAM" id="SSF74653">
    <property type="entry name" value="TolA/TonB C-terminal domain"/>
    <property type="match status" value="1"/>
</dbReference>
<evidence type="ECO:0000256" key="5">
    <source>
        <dbReference type="ARBA" id="ARBA00022519"/>
    </source>
</evidence>
<evidence type="ECO:0000259" key="12">
    <source>
        <dbReference type="PROSITE" id="PS52015"/>
    </source>
</evidence>
<feature type="region of interest" description="Disordered" evidence="10">
    <location>
        <begin position="94"/>
        <end position="115"/>
    </location>
</feature>
<organism evidence="13 14">
    <name type="scientific">Bradyrhizobium oligotrophicum S58</name>
    <dbReference type="NCBI Taxonomy" id="1245469"/>
    <lineage>
        <taxon>Bacteria</taxon>
        <taxon>Pseudomonadati</taxon>
        <taxon>Pseudomonadota</taxon>
        <taxon>Alphaproteobacteria</taxon>
        <taxon>Hyphomicrobiales</taxon>
        <taxon>Nitrobacteraceae</taxon>
        <taxon>Bradyrhizobium</taxon>
    </lineage>
</organism>
<evidence type="ECO:0000256" key="6">
    <source>
        <dbReference type="ARBA" id="ARBA00022692"/>
    </source>
</evidence>
<dbReference type="GO" id="GO:0015031">
    <property type="term" value="P:protein transport"/>
    <property type="evidence" value="ECO:0007669"/>
    <property type="project" value="UniProtKB-KW"/>
</dbReference>
<sequence>MRQSSLRSGHLDEELQHYDWRAAAPAIGLRSLAAVAMTVPALLAVGVYWLRHLPAGTGMPLSDNVMQVRLVAPPSADASRPLVATTAPTAAVTSAPRQAPAVAPTAAEAGSENVESRDSTAFGSTLAHLPAAPAWDAAVPGSPLVVMQTKPDQKTMTFVRTVKSHIARFQYYPERAQRERIHGQVGLVLTLRRDGTVTNVRIAASSGVASLDAAAVDTVRRAQPLPSIPAELPGQLSLDYTIAFDLPQ</sequence>
<evidence type="ECO:0000256" key="11">
    <source>
        <dbReference type="SAM" id="Phobius"/>
    </source>
</evidence>
<keyword evidence="13" id="KW-0675">Receptor</keyword>
<protein>
    <submittedName>
        <fullName evidence="13">TonB protein colicin J receptor</fullName>
    </submittedName>
</protein>
<keyword evidence="8 11" id="KW-1133">Transmembrane helix</keyword>
<keyword evidence="3" id="KW-0813">Transport</keyword>
<feature type="compositionally biased region" description="Low complexity" evidence="10">
    <location>
        <begin position="94"/>
        <end position="109"/>
    </location>
</feature>
<dbReference type="HOGENOM" id="CLU_1179481_0_0_5"/>
<keyword evidence="5" id="KW-0997">Cell inner membrane</keyword>
<proteinExistence type="inferred from homology"/>
<dbReference type="InterPro" id="IPR006260">
    <property type="entry name" value="TonB/TolA_C"/>
</dbReference>
<dbReference type="EMBL" id="AP012603">
    <property type="protein sequence ID" value="BAM92505.1"/>
    <property type="molecule type" value="Genomic_DNA"/>
</dbReference>
<dbReference type="GO" id="GO:0055085">
    <property type="term" value="P:transmembrane transport"/>
    <property type="evidence" value="ECO:0007669"/>
    <property type="project" value="InterPro"/>
</dbReference>
<dbReference type="KEGG" id="aol:S58_65320"/>
<evidence type="ECO:0000256" key="2">
    <source>
        <dbReference type="ARBA" id="ARBA00006555"/>
    </source>
</evidence>
<dbReference type="STRING" id="1245469.S58_65320"/>
<dbReference type="PANTHER" id="PTHR33446">
    <property type="entry name" value="PROTEIN TONB-RELATED"/>
    <property type="match status" value="1"/>
</dbReference>